<dbReference type="PROSITE" id="PS00092">
    <property type="entry name" value="N6_MTASE"/>
    <property type="match status" value="1"/>
</dbReference>
<comment type="caution">
    <text evidence="8">The sequence shown here is derived from an EMBL/GenBank/DDBJ whole genome shotgun (WGS) entry which is preliminary data.</text>
</comment>
<dbReference type="PANTHER" id="PTHR45875">
    <property type="entry name" value="METHYLTRANSFERASE N6AMT1"/>
    <property type="match status" value="1"/>
</dbReference>
<sequence>MGLVERSGAGADDEVRPAIDLRPYAADDDHWWLASDLSELVTGGPLREDHVLGVGGASTTLARWTPRTHVGRALDVGTGCGVQAMHAATHARTVVATDLSARCLAFAAWNAALNAQTNGGPFAGRTLDLRRGSLLEPVAAERFDLVVSNPPYVITPRAAGLPTYEYRDAGGEGDDVVRRLVSGVGSVLAPGGVAQLLGNWEHHEGETWRERVGSWLPDGVDAWVVQREVQDPAEYAETWARDGGNRPHEPGFDRLVEAWLHDFAARGVEGVGFGVVTLRRPDVGERRSADLRRFDEPTGPLADAMGPVVADVLTAEAWLAATDDAALAATHLAVASDVTEERFGLPGADDPQVVLLRQGGGLQRAVRADTALAGLVGALDGDLSVGQVVGALGVLLEEPVADLTARLLPAVRGLVADGLLLHPDGRPRRAPRLERRVHTEQARGPGPWRCRSPASGPRRRGDRAGPRARRRRGSRSR</sequence>
<dbReference type="Pfam" id="PF25004">
    <property type="entry name" value="DUF7782"/>
    <property type="match status" value="1"/>
</dbReference>
<accession>A0ABQ6JID8</accession>
<dbReference type="InterPro" id="IPR056684">
    <property type="entry name" value="DUF7782"/>
</dbReference>
<reference evidence="9" key="1">
    <citation type="journal article" date="2019" name="Int. J. Syst. Evol. Microbiol.">
        <title>The Global Catalogue of Microorganisms (GCM) 10K type strain sequencing project: providing services to taxonomists for standard genome sequencing and annotation.</title>
        <authorList>
            <consortium name="The Broad Institute Genomics Platform"/>
            <consortium name="The Broad Institute Genome Sequencing Center for Infectious Disease"/>
            <person name="Wu L."/>
            <person name="Ma J."/>
        </authorList>
    </citation>
    <scope>NUCLEOTIDE SEQUENCE [LARGE SCALE GENOMIC DNA]</scope>
    <source>
        <strain evidence="9">NBRC 108730</strain>
    </source>
</reference>
<evidence type="ECO:0000256" key="3">
    <source>
        <dbReference type="ARBA" id="ARBA00022679"/>
    </source>
</evidence>
<dbReference type="GO" id="GO:0032259">
    <property type="term" value="P:methylation"/>
    <property type="evidence" value="ECO:0007669"/>
    <property type="project" value="UniProtKB-KW"/>
</dbReference>
<dbReference type="SUPFAM" id="SSF53335">
    <property type="entry name" value="S-adenosyl-L-methionine-dependent methyltransferases"/>
    <property type="match status" value="1"/>
</dbReference>
<evidence type="ECO:0000256" key="4">
    <source>
        <dbReference type="ARBA" id="ARBA00022691"/>
    </source>
</evidence>
<evidence type="ECO:0000259" key="7">
    <source>
        <dbReference type="Pfam" id="PF25004"/>
    </source>
</evidence>
<dbReference type="InterPro" id="IPR002052">
    <property type="entry name" value="DNA_methylase_N6_adenine_CS"/>
</dbReference>
<evidence type="ECO:0000313" key="8">
    <source>
        <dbReference type="EMBL" id="GMA86590.1"/>
    </source>
</evidence>
<comment type="similarity">
    <text evidence="1">Belongs to the eukaryotic/archaeal PrmC-related family.</text>
</comment>
<feature type="compositionally biased region" description="Basic residues" evidence="5">
    <location>
        <begin position="457"/>
        <end position="477"/>
    </location>
</feature>
<protein>
    <submittedName>
        <fullName evidence="8">Methyltransferase</fullName>
    </submittedName>
</protein>
<evidence type="ECO:0000256" key="1">
    <source>
        <dbReference type="ARBA" id="ARBA00006149"/>
    </source>
</evidence>
<dbReference type="InterPro" id="IPR007848">
    <property type="entry name" value="Small_mtfrase_dom"/>
</dbReference>
<dbReference type="CDD" id="cd02440">
    <property type="entry name" value="AdoMet_MTases"/>
    <property type="match status" value="1"/>
</dbReference>
<keyword evidence="2 8" id="KW-0489">Methyltransferase</keyword>
<dbReference type="InterPro" id="IPR052190">
    <property type="entry name" value="Euk-Arch_PrmC-MTase"/>
</dbReference>
<gene>
    <name evidence="8" type="ORF">GCM10025868_18400</name>
</gene>
<dbReference type="GO" id="GO:0008168">
    <property type="term" value="F:methyltransferase activity"/>
    <property type="evidence" value="ECO:0007669"/>
    <property type="project" value="UniProtKB-KW"/>
</dbReference>
<proteinExistence type="inferred from homology"/>
<feature type="domain" description="Methyltransferase small" evidence="6">
    <location>
        <begin position="57"/>
        <end position="153"/>
    </location>
</feature>
<feature type="region of interest" description="Disordered" evidence="5">
    <location>
        <begin position="435"/>
        <end position="477"/>
    </location>
</feature>
<dbReference type="Gene3D" id="3.40.50.150">
    <property type="entry name" value="Vaccinia Virus protein VP39"/>
    <property type="match status" value="1"/>
</dbReference>
<evidence type="ECO:0000259" key="6">
    <source>
        <dbReference type="Pfam" id="PF05175"/>
    </source>
</evidence>
<keyword evidence="3" id="KW-0808">Transferase</keyword>
<dbReference type="InterPro" id="IPR029063">
    <property type="entry name" value="SAM-dependent_MTases_sf"/>
</dbReference>
<dbReference type="Proteomes" id="UP001157017">
    <property type="component" value="Unassembled WGS sequence"/>
</dbReference>
<keyword evidence="4" id="KW-0949">S-adenosyl-L-methionine</keyword>
<name>A0ABQ6JID8_9ACTN</name>
<organism evidence="8 9">
    <name type="scientific">Angustibacter aerolatus</name>
    <dbReference type="NCBI Taxonomy" id="1162965"/>
    <lineage>
        <taxon>Bacteria</taxon>
        <taxon>Bacillati</taxon>
        <taxon>Actinomycetota</taxon>
        <taxon>Actinomycetes</taxon>
        <taxon>Kineosporiales</taxon>
        <taxon>Kineosporiaceae</taxon>
    </lineage>
</organism>
<keyword evidence="9" id="KW-1185">Reference proteome</keyword>
<evidence type="ECO:0000313" key="9">
    <source>
        <dbReference type="Proteomes" id="UP001157017"/>
    </source>
</evidence>
<dbReference type="Pfam" id="PF05175">
    <property type="entry name" value="MTS"/>
    <property type="match status" value="1"/>
</dbReference>
<evidence type="ECO:0000256" key="5">
    <source>
        <dbReference type="SAM" id="MobiDB-lite"/>
    </source>
</evidence>
<feature type="domain" description="DUF7782" evidence="7">
    <location>
        <begin position="313"/>
        <end position="421"/>
    </location>
</feature>
<dbReference type="PANTHER" id="PTHR45875:SF1">
    <property type="entry name" value="METHYLTRANSFERASE N6AMT1"/>
    <property type="match status" value="1"/>
</dbReference>
<dbReference type="EMBL" id="BSUZ01000001">
    <property type="protein sequence ID" value="GMA86590.1"/>
    <property type="molecule type" value="Genomic_DNA"/>
</dbReference>
<evidence type="ECO:0000256" key="2">
    <source>
        <dbReference type="ARBA" id="ARBA00022603"/>
    </source>
</evidence>